<keyword evidence="2" id="KW-1185">Reference proteome</keyword>
<dbReference type="Proteomes" id="UP000050761">
    <property type="component" value="Unassembled WGS sequence"/>
</dbReference>
<dbReference type="EMBL" id="UZAH01028027">
    <property type="protein sequence ID" value="VDO97069.1"/>
    <property type="molecule type" value="Genomic_DNA"/>
</dbReference>
<reference evidence="1 2" key="1">
    <citation type="submission" date="2018-11" db="EMBL/GenBank/DDBJ databases">
        <authorList>
            <consortium name="Pathogen Informatics"/>
        </authorList>
    </citation>
    <scope>NUCLEOTIDE SEQUENCE [LARGE SCALE GENOMIC DNA]</scope>
</reference>
<evidence type="ECO:0000313" key="2">
    <source>
        <dbReference type="Proteomes" id="UP000050761"/>
    </source>
</evidence>
<reference evidence="3" key="2">
    <citation type="submission" date="2019-09" db="UniProtKB">
        <authorList>
            <consortium name="WormBaseParasite"/>
        </authorList>
    </citation>
    <scope>IDENTIFICATION</scope>
</reference>
<protein>
    <submittedName>
        <fullName evidence="1 3">Uncharacterized protein</fullName>
    </submittedName>
</protein>
<dbReference type="WBParaSite" id="HPBE_0001368801-mRNA-1">
    <property type="protein sequence ID" value="HPBE_0001368801-mRNA-1"/>
    <property type="gene ID" value="HPBE_0001368801"/>
</dbReference>
<accession>A0A3P8A1R7</accession>
<organism evidence="2 3">
    <name type="scientific">Heligmosomoides polygyrus</name>
    <name type="common">Parasitic roundworm</name>
    <dbReference type="NCBI Taxonomy" id="6339"/>
    <lineage>
        <taxon>Eukaryota</taxon>
        <taxon>Metazoa</taxon>
        <taxon>Ecdysozoa</taxon>
        <taxon>Nematoda</taxon>
        <taxon>Chromadorea</taxon>
        <taxon>Rhabditida</taxon>
        <taxon>Rhabditina</taxon>
        <taxon>Rhabditomorpha</taxon>
        <taxon>Strongyloidea</taxon>
        <taxon>Heligmosomidae</taxon>
        <taxon>Heligmosomoides</taxon>
    </lineage>
</organism>
<dbReference type="AlphaFoldDB" id="A0A183FYG7"/>
<accession>A0A183FYG7</accession>
<evidence type="ECO:0000313" key="3">
    <source>
        <dbReference type="WBParaSite" id="HPBE_0001368801-mRNA-1"/>
    </source>
</evidence>
<name>A0A183FYG7_HELPZ</name>
<evidence type="ECO:0000313" key="1">
    <source>
        <dbReference type="EMBL" id="VDO97069.1"/>
    </source>
</evidence>
<proteinExistence type="predicted"/>
<sequence length="78" mass="8092">MIYNFLRVEGGPQPGPTVGQNLIRTHMADCHGGPPCLWAARAVEEPLCGYLTTSDSADHSRAATIPCPLAEGGPASCG</sequence>
<gene>
    <name evidence="1" type="ORF">HPBE_LOCUS13689</name>
</gene>